<evidence type="ECO:0000256" key="9">
    <source>
        <dbReference type="ARBA" id="ARBA00023315"/>
    </source>
</evidence>
<accession>A0AAD9TNX4</accession>
<evidence type="ECO:0000313" key="13">
    <source>
        <dbReference type="Proteomes" id="UP001280121"/>
    </source>
</evidence>
<feature type="transmembrane region" description="Helical" evidence="10">
    <location>
        <begin position="292"/>
        <end position="312"/>
    </location>
</feature>
<dbReference type="GO" id="GO:0008374">
    <property type="term" value="F:O-acyltransferase activity"/>
    <property type="evidence" value="ECO:0007669"/>
    <property type="project" value="InterPro"/>
</dbReference>
<protein>
    <recommendedName>
        <fullName evidence="11">Wax synthase domain-containing protein</fullName>
    </recommendedName>
</protein>
<proteinExistence type="inferred from homology"/>
<keyword evidence="6 10" id="KW-1133">Transmembrane helix</keyword>
<keyword evidence="13" id="KW-1185">Reference proteome</keyword>
<feature type="domain" description="Wax synthase" evidence="11">
    <location>
        <begin position="182"/>
        <end position="268"/>
    </location>
</feature>
<organism evidence="12 13">
    <name type="scientific">Dipteronia dyeriana</name>
    <dbReference type="NCBI Taxonomy" id="168575"/>
    <lineage>
        <taxon>Eukaryota</taxon>
        <taxon>Viridiplantae</taxon>
        <taxon>Streptophyta</taxon>
        <taxon>Embryophyta</taxon>
        <taxon>Tracheophyta</taxon>
        <taxon>Spermatophyta</taxon>
        <taxon>Magnoliopsida</taxon>
        <taxon>eudicotyledons</taxon>
        <taxon>Gunneridae</taxon>
        <taxon>Pentapetalae</taxon>
        <taxon>rosids</taxon>
        <taxon>malvids</taxon>
        <taxon>Sapindales</taxon>
        <taxon>Sapindaceae</taxon>
        <taxon>Hippocastanoideae</taxon>
        <taxon>Acereae</taxon>
        <taxon>Dipteronia</taxon>
    </lineage>
</organism>
<comment type="pathway">
    <text evidence="2">Secondary metabolite biosynthesis.</text>
</comment>
<feature type="transmembrane region" description="Helical" evidence="10">
    <location>
        <begin position="230"/>
        <end position="254"/>
    </location>
</feature>
<keyword evidence="4" id="KW-0808">Transferase</keyword>
<evidence type="ECO:0000256" key="7">
    <source>
        <dbReference type="ARBA" id="ARBA00023098"/>
    </source>
</evidence>
<evidence type="ECO:0000256" key="10">
    <source>
        <dbReference type="SAM" id="Phobius"/>
    </source>
</evidence>
<dbReference type="InterPro" id="IPR044851">
    <property type="entry name" value="Wax_synthase"/>
</dbReference>
<evidence type="ECO:0000256" key="2">
    <source>
        <dbReference type="ARBA" id="ARBA00005179"/>
    </source>
</evidence>
<gene>
    <name evidence="12" type="ORF">Ddye_026805</name>
</gene>
<dbReference type="Pfam" id="PF13813">
    <property type="entry name" value="MBOAT_2"/>
    <property type="match status" value="1"/>
</dbReference>
<dbReference type="Proteomes" id="UP001280121">
    <property type="component" value="Unassembled WGS sequence"/>
</dbReference>
<evidence type="ECO:0000256" key="4">
    <source>
        <dbReference type="ARBA" id="ARBA00022679"/>
    </source>
</evidence>
<feature type="transmembrane region" description="Helical" evidence="10">
    <location>
        <begin position="27"/>
        <end position="48"/>
    </location>
</feature>
<comment type="subcellular location">
    <subcellularLocation>
        <location evidence="1">Membrane</location>
        <topology evidence="1">Multi-pass membrane protein</topology>
    </subcellularLocation>
</comment>
<keyword evidence="9" id="KW-0012">Acyltransferase</keyword>
<sequence length="342" mass="39081">MMIKVWFSILVLSLSYCYFIASKIPKGVFRLFSLLPIIYLFTILPLYFSSPFLTGLSGLVLTWLANFKFLLFAFEFDHQNHPPPNSFLHFIFLTCLPIKIKQNNNPSSENPKIPSKLTLNYPTKVVFLAAFVCSLDYRGNLHPKILLLIYCLILYLLLDVVFGVCNYATSALLGIELESPSDEPYFSTSLQDFWGRRWNLMVTNVLRHTVYKPVRSCVGNVLGGRRWDPLTAVIGLMSTFLVSGLMHELIFYYITRGTPTWEVTWFFVLHGACLAVEFGLKTLSTGKFRLHWAVSGPLTVGFVVATAMWLFFPPVVRPGVDVKVIEELKIFVDSMKRLLYQN</sequence>
<feature type="transmembrane region" description="Helical" evidence="10">
    <location>
        <begin position="145"/>
        <end position="168"/>
    </location>
</feature>
<keyword evidence="5 10" id="KW-0812">Transmembrane</keyword>
<evidence type="ECO:0000256" key="5">
    <source>
        <dbReference type="ARBA" id="ARBA00022692"/>
    </source>
</evidence>
<dbReference type="PANTHER" id="PTHR31595">
    <property type="entry name" value="LONG-CHAIN-ALCOHOL O-FATTY-ACYLTRANSFERASE 3-RELATED"/>
    <property type="match status" value="1"/>
</dbReference>
<comment type="caution">
    <text evidence="12">The sequence shown here is derived from an EMBL/GenBank/DDBJ whole genome shotgun (WGS) entry which is preliminary data.</text>
</comment>
<dbReference type="GO" id="GO:0006629">
    <property type="term" value="P:lipid metabolic process"/>
    <property type="evidence" value="ECO:0007669"/>
    <property type="project" value="UniProtKB-KW"/>
</dbReference>
<evidence type="ECO:0000313" key="12">
    <source>
        <dbReference type="EMBL" id="KAK2639010.1"/>
    </source>
</evidence>
<dbReference type="AlphaFoldDB" id="A0AAD9TNX4"/>
<evidence type="ECO:0000256" key="6">
    <source>
        <dbReference type="ARBA" id="ARBA00022989"/>
    </source>
</evidence>
<reference evidence="12" key="1">
    <citation type="journal article" date="2023" name="Plant J.">
        <title>Genome sequences and population genomics provide insights into the demographic history, inbreeding, and mutation load of two 'living fossil' tree species of Dipteronia.</title>
        <authorList>
            <person name="Feng Y."/>
            <person name="Comes H.P."/>
            <person name="Chen J."/>
            <person name="Zhu S."/>
            <person name="Lu R."/>
            <person name="Zhang X."/>
            <person name="Li P."/>
            <person name="Qiu J."/>
            <person name="Olsen K.M."/>
            <person name="Qiu Y."/>
        </authorList>
    </citation>
    <scope>NUCLEOTIDE SEQUENCE</scope>
    <source>
        <strain evidence="12">KIB01</strain>
    </source>
</reference>
<dbReference type="PANTHER" id="PTHR31595:SF57">
    <property type="entry name" value="OS04G0481900 PROTEIN"/>
    <property type="match status" value="1"/>
</dbReference>
<dbReference type="PIRSF" id="PIRSF037006">
    <property type="entry name" value="Wax_synthase"/>
    <property type="match status" value="1"/>
</dbReference>
<dbReference type="InterPro" id="IPR017088">
    <property type="entry name" value="Wax_synthase_Magnoliopsida"/>
</dbReference>
<evidence type="ECO:0000256" key="1">
    <source>
        <dbReference type="ARBA" id="ARBA00004141"/>
    </source>
</evidence>
<dbReference type="GO" id="GO:0016020">
    <property type="term" value="C:membrane"/>
    <property type="evidence" value="ECO:0007669"/>
    <property type="project" value="UniProtKB-SubCell"/>
</dbReference>
<keyword evidence="8 10" id="KW-0472">Membrane</keyword>
<dbReference type="EMBL" id="JANJYI010000008">
    <property type="protein sequence ID" value="KAK2639010.1"/>
    <property type="molecule type" value="Genomic_DNA"/>
</dbReference>
<keyword evidence="7" id="KW-0443">Lipid metabolism</keyword>
<feature type="transmembrane region" description="Helical" evidence="10">
    <location>
        <begin position="260"/>
        <end position="280"/>
    </location>
</feature>
<dbReference type="InterPro" id="IPR032805">
    <property type="entry name" value="Wax_synthase_dom"/>
</dbReference>
<name>A0AAD9TNX4_9ROSI</name>
<evidence type="ECO:0000256" key="3">
    <source>
        <dbReference type="ARBA" id="ARBA00007282"/>
    </source>
</evidence>
<comment type="similarity">
    <text evidence="3">Belongs to the wax synthase family.</text>
</comment>
<evidence type="ECO:0000259" key="11">
    <source>
        <dbReference type="Pfam" id="PF13813"/>
    </source>
</evidence>
<evidence type="ECO:0000256" key="8">
    <source>
        <dbReference type="ARBA" id="ARBA00023136"/>
    </source>
</evidence>